<gene>
    <name evidence="2" type="ORF">CKY47_08375</name>
</gene>
<organism evidence="2 3">
    <name type="scientific">Saccharothrix yanglingensis</name>
    <dbReference type="NCBI Taxonomy" id="659496"/>
    <lineage>
        <taxon>Bacteria</taxon>
        <taxon>Bacillati</taxon>
        <taxon>Actinomycetota</taxon>
        <taxon>Actinomycetes</taxon>
        <taxon>Pseudonocardiales</taxon>
        <taxon>Pseudonocardiaceae</taxon>
        <taxon>Saccharothrix</taxon>
    </lineage>
</organism>
<reference evidence="2 3" key="1">
    <citation type="submission" date="2017-06" db="EMBL/GenBank/DDBJ databases">
        <title>Cultured bacterium strain Saccharothrix yanglingensis Hhs.015.</title>
        <authorList>
            <person name="Xia Y."/>
        </authorList>
    </citation>
    <scope>NUCLEOTIDE SEQUENCE [LARGE SCALE GENOMIC DNA]</scope>
    <source>
        <strain evidence="2 3">Hhs.015</strain>
    </source>
</reference>
<feature type="transmembrane region" description="Helical" evidence="1">
    <location>
        <begin position="151"/>
        <end position="177"/>
    </location>
</feature>
<evidence type="ECO:0000313" key="2">
    <source>
        <dbReference type="EMBL" id="MDQ2583993.1"/>
    </source>
</evidence>
<keyword evidence="1" id="KW-1133">Transmembrane helix</keyword>
<comment type="caution">
    <text evidence="2">The sequence shown here is derived from an EMBL/GenBank/DDBJ whole genome shotgun (WGS) entry which is preliminary data.</text>
</comment>
<accession>A0ABU0WVU8</accession>
<evidence type="ECO:0000256" key="1">
    <source>
        <dbReference type="SAM" id="Phobius"/>
    </source>
</evidence>
<feature type="transmembrane region" description="Helical" evidence="1">
    <location>
        <begin position="44"/>
        <end position="64"/>
    </location>
</feature>
<keyword evidence="1" id="KW-0472">Membrane</keyword>
<evidence type="ECO:0000313" key="3">
    <source>
        <dbReference type="Proteomes" id="UP001225605"/>
    </source>
</evidence>
<proteinExistence type="predicted"/>
<dbReference type="RefSeq" id="WP_306745116.1">
    <property type="nucleotide sequence ID" value="NZ_NSDM01000003.1"/>
</dbReference>
<protein>
    <submittedName>
        <fullName evidence="2">Uncharacterized protein</fullName>
    </submittedName>
</protein>
<keyword evidence="3" id="KW-1185">Reference proteome</keyword>
<keyword evidence="1" id="KW-0812">Transmembrane</keyword>
<sequence length="220" mass="23935">MPFFRKSHPEPFVERPQARLAFMLGEYNAIRAELVAAVSTQQTVMTYGLAAIAVIYTGLLASWSNVPLRTGILALSPVLLVFVWFVWYGEVQRLGRARWFLWELEKKVNALLATTGPLPSGSVLPAGDVLHWESWVRGRNPWRTNLHSRPAYHLASGLLGGTALGTTTLSVVLSTLVGLPTPLVVLVYAGAGGSLAMLGYALHLVRRNPLLRGGGRPIGD</sequence>
<name>A0ABU0WVU8_9PSEU</name>
<dbReference type="Proteomes" id="UP001225605">
    <property type="component" value="Unassembled WGS sequence"/>
</dbReference>
<feature type="transmembrane region" description="Helical" evidence="1">
    <location>
        <begin position="183"/>
        <end position="202"/>
    </location>
</feature>
<dbReference type="EMBL" id="NSDM01000003">
    <property type="protein sequence ID" value="MDQ2583993.1"/>
    <property type="molecule type" value="Genomic_DNA"/>
</dbReference>
<feature type="transmembrane region" description="Helical" evidence="1">
    <location>
        <begin position="70"/>
        <end position="88"/>
    </location>
</feature>